<dbReference type="PATRIC" id="fig|1264554.4.peg.46"/>
<comment type="caution">
    <text evidence="2">The sequence shown here is derived from an EMBL/GenBank/DDBJ whole genome shotgun (WGS) entry which is preliminary data.</text>
</comment>
<dbReference type="InterPro" id="IPR003173">
    <property type="entry name" value="PC4_C"/>
</dbReference>
<protein>
    <submittedName>
        <fullName evidence="2">Bacterial seryl-tRNA synthetase-like protein</fullName>
    </submittedName>
</protein>
<dbReference type="Gene3D" id="2.30.31.70">
    <property type="match status" value="1"/>
</dbReference>
<name>A0A0F5H0I3_9BACT</name>
<dbReference type="OrthoDB" id="7067273at2"/>
<feature type="domain" description="Transcriptional coactivator p15 (PC4) C-terminal" evidence="1">
    <location>
        <begin position="30"/>
        <end position="72"/>
    </location>
</feature>
<dbReference type="EMBL" id="JZXN01000017">
    <property type="protein sequence ID" value="KKB26635.1"/>
    <property type="molecule type" value="Genomic_DNA"/>
</dbReference>
<gene>
    <name evidence="2" type="ORF">MMELEA_00160</name>
</gene>
<dbReference type="RefSeq" id="WP_046096983.1">
    <property type="nucleotide sequence ID" value="NZ_JZXN01000017.1"/>
</dbReference>
<accession>A0A0F5H0I3</accession>
<sequence length="85" mass="9898">MPASSKKEKGLQYEIVRQLGDISEIEGEYTKELNYVSWNNNEPKYDIRDWNNDHTRASKGITLTLGEMLKLKGLIEKELENLNKK</sequence>
<dbReference type="GO" id="GO:0004812">
    <property type="term" value="F:aminoacyl-tRNA ligase activity"/>
    <property type="evidence" value="ECO:0007669"/>
    <property type="project" value="UniProtKB-KW"/>
</dbReference>
<dbReference type="Pfam" id="PF02229">
    <property type="entry name" value="PC4"/>
    <property type="match status" value="1"/>
</dbReference>
<keyword evidence="2" id="KW-0436">Ligase</keyword>
<proteinExistence type="predicted"/>
<reference evidence="2 3" key="1">
    <citation type="submission" date="2015-03" db="EMBL/GenBank/DDBJ databases">
        <title>Genome sequence of Mycoplasma meleagridis strain ATCC 25294.</title>
        <authorList>
            <person name="Yacoub E."/>
            <person name="Blanchard A."/>
            <person name="Sirand-Pugnet P."/>
            <person name="Mardassi B.B.A."/>
        </authorList>
    </citation>
    <scope>NUCLEOTIDE SEQUENCE [LARGE SCALE GENOMIC DNA]</scope>
    <source>
        <strain evidence="2 3">ATCC 25294</strain>
    </source>
</reference>
<evidence type="ECO:0000259" key="1">
    <source>
        <dbReference type="Pfam" id="PF02229"/>
    </source>
</evidence>
<dbReference type="GO" id="GO:0006355">
    <property type="term" value="P:regulation of DNA-templated transcription"/>
    <property type="evidence" value="ECO:0007669"/>
    <property type="project" value="InterPro"/>
</dbReference>
<dbReference type="STRING" id="29561.MM26B8_05590"/>
<evidence type="ECO:0000313" key="2">
    <source>
        <dbReference type="EMBL" id="KKB26635.1"/>
    </source>
</evidence>
<keyword evidence="2" id="KW-0030">Aminoacyl-tRNA synthetase</keyword>
<keyword evidence="3" id="KW-1185">Reference proteome</keyword>
<dbReference type="AlphaFoldDB" id="A0A0F5H0I3"/>
<dbReference type="Proteomes" id="UP000033750">
    <property type="component" value="Unassembled WGS sequence"/>
</dbReference>
<dbReference type="GO" id="GO:0003677">
    <property type="term" value="F:DNA binding"/>
    <property type="evidence" value="ECO:0007669"/>
    <property type="project" value="InterPro"/>
</dbReference>
<organism evidence="2 3">
    <name type="scientific">Mycoplasmopsis meleagridis ATCC 25294</name>
    <dbReference type="NCBI Taxonomy" id="1264554"/>
    <lineage>
        <taxon>Bacteria</taxon>
        <taxon>Bacillati</taxon>
        <taxon>Mycoplasmatota</taxon>
        <taxon>Mycoplasmoidales</taxon>
        <taxon>Metamycoplasmataceae</taxon>
        <taxon>Mycoplasmopsis</taxon>
    </lineage>
</organism>
<evidence type="ECO:0000313" key="3">
    <source>
        <dbReference type="Proteomes" id="UP000033750"/>
    </source>
</evidence>